<keyword evidence="16 18" id="KW-0472">Membrane</keyword>
<evidence type="ECO:0000256" key="12">
    <source>
        <dbReference type="ARBA" id="ARBA00022842"/>
    </source>
</evidence>
<protein>
    <recommendedName>
        <fullName evidence="19">AIG1-type G domain-containing protein</fullName>
    </recommendedName>
</protein>
<evidence type="ECO:0000256" key="18">
    <source>
        <dbReference type="SAM" id="Phobius"/>
    </source>
</evidence>
<dbReference type="Gene3D" id="3.40.50.300">
    <property type="entry name" value="P-loop containing nucleotide triphosphate hydrolases"/>
    <property type="match status" value="1"/>
</dbReference>
<dbReference type="InterPro" id="IPR006703">
    <property type="entry name" value="G_AIG1"/>
</dbReference>
<evidence type="ECO:0000256" key="7">
    <source>
        <dbReference type="ARBA" id="ARBA00022692"/>
    </source>
</evidence>
<evidence type="ECO:0000256" key="5">
    <source>
        <dbReference type="ARBA" id="ARBA00022528"/>
    </source>
</evidence>
<feature type="transmembrane region" description="Helical" evidence="18">
    <location>
        <begin position="266"/>
        <end position="288"/>
    </location>
</feature>
<comment type="similarity">
    <text evidence="3">Belongs to the TRAFAC class TrmE-Era-EngA-EngB-Septin-like GTPase superfamily. AIG1/Toc34/Toc159-like paraseptin GTPase family. IAN subfamily.</text>
</comment>
<keyword evidence="15" id="KW-0342">GTP-binding</keyword>
<dbReference type="InParanoid" id="A0A1X7TGR1"/>
<dbReference type="OrthoDB" id="425923at2759"/>
<evidence type="ECO:0000256" key="4">
    <source>
        <dbReference type="ARBA" id="ARBA00022448"/>
    </source>
</evidence>
<dbReference type="eggNOG" id="ENOG502RVN1">
    <property type="taxonomic scope" value="Eukaryota"/>
</dbReference>
<evidence type="ECO:0000256" key="15">
    <source>
        <dbReference type="ARBA" id="ARBA00023134"/>
    </source>
</evidence>
<evidence type="ECO:0000256" key="1">
    <source>
        <dbReference type="ARBA" id="ARBA00001946"/>
    </source>
</evidence>
<keyword evidence="11" id="KW-1002">Plastid outer membrane</keyword>
<dbReference type="AlphaFoldDB" id="A0A1X7TGR1"/>
<dbReference type="GO" id="GO:0016020">
    <property type="term" value="C:membrane"/>
    <property type="evidence" value="ECO:0007669"/>
    <property type="project" value="UniProtKB-SubCell"/>
</dbReference>
<comment type="subcellular location">
    <subcellularLocation>
        <location evidence="2">Membrane</location>
        <topology evidence="2">Single-pass membrane protein</topology>
    </subcellularLocation>
    <subcellularLocation>
        <location evidence="17">Plastid</location>
        <location evidence="17">Chloroplast outer membrane</location>
    </subcellularLocation>
</comment>
<evidence type="ECO:0000256" key="10">
    <source>
        <dbReference type="ARBA" id="ARBA00022801"/>
    </source>
</evidence>
<dbReference type="InterPro" id="IPR045058">
    <property type="entry name" value="GIMA/IAN/Toc"/>
</dbReference>
<dbReference type="GO" id="GO:0046872">
    <property type="term" value="F:metal ion binding"/>
    <property type="evidence" value="ECO:0007669"/>
    <property type="project" value="UniProtKB-KW"/>
</dbReference>
<evidence type="ECO:0000259" key="19">
    <source>
        <dbReference type="Pfam" id="PF04548"/>
    </source>
</evidence>
<dbReference type="PANTHER" id="PTHR10903:SF135">
    <property type="entry name" value="TRANSLOCASE OF CHLOROPLAST 120, CHLOROPLASTIC-RELATED"/>
    <property type="match status" value="1"/>
</dbReference>
<dbReference type="InterPro" id="IPR027417">
    <property type="entry name" value="P-loop_NTPase"/>
</dbReference>
<evidence type="ECO:0000256" key="3">
    <source>
        <dbReference type="ARBA" id="ARBA00008535"/>
    </source>
</evidence>
<keyword evidence="10" id="KW-0378">Hydrolase</keyword>
<keyword evidence="12" id="KW-0460">Magnesium</keyword>
<name>A0A1X7TGR1_AMPQE</name>
<dbReference type="GO" id="GO:0015031">
    <property type="term" value="P:protein transport"/>
    <property type="evidence" value="ECO:0007669"/>
    <property type="project" value="UniProtKB-KW"/>
</dbReference>
<keyword evidence="7 18" id="KW-0812">Transmembrane</keyword>
<evidence type="ECO:0000256" key="17">
    <source>
        <dbReference type="ARBA" id="ARBA00024013"/>
    </source>
</evidence>
<evidence type="ECO:0000256" key="2">
    <source>
        <dbReference type="ARBA" id="ARBA00004167"/>
    </source>
</evidence>
<dbReference type="GO" id="GO:0016787">
    <property type="term" value="F:hydrolase activity"/>
    <property type="evidence" value="ECO:0007669"/>
    <property type="project" value="UniProtKB-KW"/>
</dbReference>
<evidence type="ECO:0000313" key="20">
    <source>
        <dbReference type="EnsemblMetazoa" id="Aqu2.1.13902_001"/>
    </source>
</evidence>
<evidence type="ECO:0000256" key="9">
    <source>
        <dbReference type="ARBA" id="ARBA00022741"/>
    </source>
</evidence>
<comment type="cofactor">
    <cofactor evidence="1">
        <name>Mg(2+)</name>
        <dbReference type="ChEBI" id="CHEBI:18420"/>
    </cofactor>
</comment>
<keyword evidence="8" id="KW-0479">Metal-binding</keyword>
<evidence type="ECO:0000256" key="11">
    <source>
        <dbReference type="ARBA" id="ARBA00022805"/>
    </source>
</evidence>
<evidence type="ECO:0000256" key="16">
    <source>
        <dbReference type="ARBA" id="ARBA00023136"/>
    </source>
</evidence>
<feature type="domain" description="AIG1-type G" evidence="19">
    <location>
        <begin position="44"/>
        <end position="167"/>
    </location>
</feature>
<evidence type="ECO:0000256" key="14">
    <source>
        <dbReference type="ARBA" id="ARBA00022989"/>
    </source>
</evidence>
<evidence type="ECO:0000256" key="6">
    <source>
        <dbReference type="ARBA" id="ARBA00022640"/>
    </source>
</evidence>
<sequence length="328" mass="35550">MADLEGSTSSIQVVEQSNRNFNESEVRRLQEAVQRLSQRGEPINILVIGPTGSGKSTLINALLGGTVALVGAGAASVQSEVEIHEGQHDGITIKVYDTTGFSDTEGHSEADIVKDIAKANKFDLILICMRMDSRADDKVRRMFDVLGGMINKEMWERSVVVLTFANIVLQLRNIKKLPNKAEALRNEINEFERYVHGFLRDSKIKQETIREIPFCIAGDEDERKLPITDDWLKELWNQCIGRSSEDVGEFLNFIAKYRMLIEAGTMSGTTAVGLFVCGAIGGGVGSVIPVAGTITGAAVGAGIGAGLAVIITSIAIAITRKVKKNQSN</sequence>
<dbReference type="EnsemblMetazoa" id="Aqu2.1.13902_001">
    <property type="protein sequence ID" value="Aqu2.1.13902_001"/>
    <property type="gene ID" value="Aqu2.1.13902"/>
</dbReference>
<dbReference type="Pfam" id="PF04548">
    <property type="entry name" value="AIG1"/>
    <property type="match status" value="1"/>
</dbReference>
<keyword evidence="5" id="KW-0150">Chloroplast</keyword>
<feature type="transmembrane region" description="Helical" evidence="18">
    <location>
        <begin position="294"/>
        <end position="318"/>
    </location>
</feature>
<keyword evidence="9" id="KW-0547">Nucleotide-binding</keyword>
<dbReference type="SUPFAM" id="SSF52540">
    <property type="entry name" value="P-loop containing nucleoside triphosphate hydrolases"/>
    <property type="match status" value="1"/>
</dbReference>
<keyword evidence="4" id="KW-0813">Transport</keyword>
<keyword evidence="14 18" id="KW-1133">Transmembrane helix</keyword>
<evidence type="ECO:0000256" key="13">
    <source>
        <dbReference type="ARBA" id="ARBA00022927"/>
    </source>
</evidence>
<evidence type="ECO:0000256" key="8">
    <source>
        <dbReference type="ARBA" id="ARBA00022723"/>
    </source>
</evidence>
<keyword evidence="13" id="KW-0653">Protein transport</keyword>
<dbReference type="GO" id="GO:0005525">
    <property type="term" value="F:GTP binding"/>
    <property type="evidence" value="ECO:0007669"/>
    <property type="project" value="UniProtKB-KW"/>
</dbReference>
<accession>A0A1X7TGR1</accession>
<organism evidence="20">
    <name type="scientific">Amphimedon queenslandica</name>
    <name type="common">Sponge</name>
    <dbReference type="NCBI Taxonomy" id="400682"/>
    <lineage>
        <taxon>Eukaryota</taxon>
        <taxon>Metazoa</taxon>
        <taxon>Porifera</taxon>
        <taxon>Demospongiae</taxon>
        <taxon>Heteroscleromorpha</taxon>
        <taxon>Haplosclerida</taxon>
        <taxon>Niphatidae</taxon>
        <taxon>Amphimedon</taxon>
    </lineage>
</organism>
<reference evidence="20" key="1">
    <citation type="submission" date="2017-05" db="UniProtKB">
        <authorList>
            <consortium name="EnsemblMetazoa"/>
        </authorList>
    </citation>
    <scope>IDENTIFICATION</scope>
</reference>
<proteinExistence type="inferred from homology"/>
<dbReference type="PANTHER" id="PTHR10903">
    <property type="entry name" value="GTPASE, IMAP FAMILY MEMBER-RELATED"/>
    <property type="match status" value="1"/>
</dbReference>
<keyword evidence="6" id="KW-0934">Plastid</keyword>